<dbReference type="PROSITE" id="PS50045">
    <property type="entry name" value="SIGMA54_INTERACT_4"/>
    <property type="match status" value="1"/>
</dbReference>
<protein>
    <submittedName>
        <fullName evidence="7">Transcriptional regulator with PAS, ATPase and Fis domain</fullName>
    </submittedName>
</protein>
<dbReference type="PROSITE" id="PS00688">
    <property type="entry name" value="SIGMA54_INTERACT_3"/>
    <property type="match status" value="1"/>
</dbReference>
<keyword evidence="8" id="KW-1185">Reference proteome</keyword>
<dbReference type="EMBL" id="JAGGKS010000001">
    <property type="protein sequence ID" value="MBP1924469.1"/>
    <property type="molecule type" value="Genomic_DNA"/>
</dbReference>
<evidence type="ECO:0000313" key="8">
    <source>
        <dbReference type="Proteomes" id="UP001519342"/>
    </source>
</evidence>
<accession>A0ABS4G9W8</accession>
<dbReference type="PANTHER" id="PTHR32071">
    <property type="entry name" value="TRANSCRIPTIONAL REGULATORY PROTEIN"/>
    <property type="match status" value="1"/>
</dbReference>
<keyword evidence="3" id="KW-0805">Transcription regulation</keyword>
<keyword evidence="5" id="KW-0804">Transcription</keyword>
<dbReference type="CDD" id="cd00009">
    <property type="entry name" value="AAA"/>
    <property type="match status" value="1"/>
</dbReference>
<dbReference type="PROSITE" id="PS00675">
    <property type="entry name" value="SIGMA54_INTERACT_1"/>
    <property type="match status" value="1"/>
</dbReference>
<dbReference type="SMART" id="SM00382">
    <property type="entry name" value="AAA"/>
    <property type="match status" value="1"/>
</dbReference>
<keyword evidence="1" id="KW-0547">Nucleotide-binding</keyword>
<reference evidence="7 8" key="1">
    <citation type="submission" date="2021-03" db="EMBL/GenBank/DDBJ databases">
        <title>Genomic Encyclopedia of Type Strains, Phase IV (KMG-IV): sequencing the most valuable type-strain genomes for metagenomic binning, comparative biology and taxonomic classification.</title>
        <authorList>
            <person name="Goeker M."/>
        </authorList>
    </citation>
    <scope>NUCLEOTIDE SEQUENCE [LARGE SCALE GENOMIC DNA]</scope>
    <source>
        <strain evidence="7 8">DSM 24004</strain>
    </source>
</reference>
<name>A0ABS4G9W8_9FIRM</name>
<dbReference type="InterPro" id="IPR002078">
    <property type="entry name" value="Sigma_54_int"/>
</dbReference>
<evidence type="ECO:0000256" key="3">
    <source>
        <dbReference type="ARBA" id="ARBA00023015"/>
    </source>
</evidence>
<evidence type="ECO:0000256" key="5">
    <source>
        <dbReference type="ARBA" id="ARBA00023163"/>
    </source>
</evidence>
<proteinExistence type="predicted"/>
<dbReference type="Pfam" id="PF00158">
    <property type="entry name" value="Sigma54_activat"/>
    <property type="match status" value="1"/>
</dbReference>
<dbReference type="Proteomes" id="UP001519342">
    <property type="component" value="Unassembled WGS sequence"/>
</dbReference>
<dbReference type="SUPFAM" id="SSF46689">
    <property type="entry name" value="Homeodomain-like"/>
    <property type="match status" value="1"/>
</dbReference>
<dbReference type="Gene3D" id="1.10.8.60">
    <property type="match status" value="1"/>
</dbReference>
<dbReference type="PROSITE" id="PS00676">
    <property type="entry name" value="SIGMA54_INTERACT_2"/>
    <property type="match status" value="1"/>
</dbReference>
<dbReference type="InterPro" id="IPR025662">
    <property type="entry name" value="Sigma_54_int_dom_ATP-bd_1"/>
</dbReference>
<dbReference type="RefSeq" id="WP_245210266.1">
    <property type="nucleotide sequence ID" value="NZ_JAGGKS010000001.1"/>
</dbReference>
<dbReference type="InterPro" id="IPR025944">
    <property type="entry name" value="Sigma_54_int_dom_CS"/>
</dbReference>
<dbReference type="InterPro" id="IPR027417">
    <property type="entry name" value="P-loop_NTPase"/>
</dbReference>
<evidence type="ECO:0000259" key="6">
    <source>
        <dbReference type="PROSITE" id="PS50045"/>
    </source>
</evidence>
<dbReference type="Gene3D" id="3.40.50.300">
    <property type="entry name" value="P-loop containing nucleotide triphosphate hydrolases"/>
    <property type="match status" value="1"/>
</dbReference>
<evidence type="ECO:0000256" key="4">
    <source>
        <dbReference type="ARBA" id="ARBA00023125"/>
    </source>
</evidence>
<dbReference type="SUPFAM" id="SSF52540">
    <property type="entry name" value="P-loop containing nucleoside triphosphate hydrolases"/>
    <property type="match status" value="1"/>
</dbReference>
<dbReference type="InterPro" id="IPR003593">
    <property type="entry name" value="AAA+_ATPase"/>
</dbReference>
<sequence length="619" mass="69796">MFETDSYVKKFTDMMSEGFIFIDNKGKIQIYNNKAKEIFGISYNYDVSHNSGKIEKGDIIVIGDNCIGKDDANLTPEALSCIGIFDNKIQSGDAIVAVGIFGGNEVPVYEYIKPDYDSVKLKLDCNYANEDIKCSIDFKDRVINIQVNKEEYLLRYINCFGHIVVLDGKTKKMKFYQTHGYTARGEGIFDLLKGKEFRAKGETSDFFNVIGKDIFEIHKGNITAQEFFDAATGKNISYVNEFKEINGRPTICTLSPVNKNGVRVGAALKVDDISEVKKVIRERDEALYNLEQMERKLSEELDIRKLLPEIVGESKEITNVMKLAIKATRTNSTVLILGESGTGKSILAKAIHDNSKNKDNPFIHVNCGSIPETLLESELFGYEGGAFTGAKVVGKVGLFELAQGGTIFLDEIGEISTFLQVKLLQVLQDRTFYKVGGNKSIKVDVRIIAATNKNLEKEILLGNFREDLYYRINVFPIWIPPLRDRKSDIYPLVRNTLPKICTRIGCEEKRISVEAISVLTDYNWPGNVRELENILERAINLTEGNIIMSTHLAISKSNDEEINKKEEIKPLKDSICDVEKKAIEEAIIYSHGDKKLAMNLLKISKTSFYEKLKKYNLSK</sequence>
<organism evidence="7 8">
    <name type="scientific">Sedimentibacter acidaminivorans</name>
    <dbReference type="NCBI Taxonomy" id="913099"/>
    <lineage>
        <taxon>Bacteria</taxon>
        <taxon>Bacillati</taxon>
        <taxon>Bacillota</taxon>
        <taxon>Tissierellia</taxon>
        <taxon>Sedimentibacter</taxon>
    </lineage>
</organism>
<evidence type="ECO:0000313" key="7">
    <source>
        <dbReference type="EMBL" id="MBP1924469.1"/>
    </source>
</evidence>
<keyword evidence="4" id="KW-0238">DNA-binding</keyword>
<gene>
    <name evidence="7" type="ORF">J2Z76_000322</name>
</gene>
<comment type="caution">
    <text evidence="7">The sequence shown here is derived from an EMBL/GenBank/DDBJ whole genome shotgun (WGS) entry which is preliminary data.</text>
</comment>
<dbReference type="InterPro" id="IPR025943">
    <property type="entry name" value="Sigma_54_int_dom_ATP-bd_2"/>
</dbReference>
<dbReference type="InterPro" id="IPR002197">
    <property type="entry name" value="HTH_Fis"/>
</dbReference>
<dbReference type="Gene3D" id="1.10.10.60">
    <property type="entry name" value="Homeodomain-like"/>
    <property type="match status" value="1"/>
</dbReference>
<evidence type="ECO:0000256" key="2">
    <source>
        <dbReference type="ARBA" id="ARBA00022840"/>
    </source>
</evidence>
<dbReference type="InterPro" id="IPR009057">
    <property type="entry name" value="Homeodomain-like_sf"/>
</dbReference>
<keyword evidence="2" id="KW-0067">ATP-binding</keyword>
<evidence type="ECO:0000256" key="1">
    <source>
        <dbReference type="ARBA" id="ARBA00022741"/>
    </source>
</evidence>
<dbReference type="Pfam" id="PF25601">
    <property type="entry name" value="AAA_lid_14"/>
    <property type="match status" value="1"/>
</dbReference>
<dbReference type="Pfam" id="PF02954">
    <property type="entry name" value="HTH_8"/>
    <property type="match status" value="1"/>
</dbReference>
<feature type="domain" description="Sigma-54 factor interaction" evidence="6">
    <location>
        <begin position="310"/>
        <end position="540"/>
    </location>
</feature>
<dbReference type="InterPro" id="IPR058031">
    <property type="entry name" value="AAA_lid_NorR"/>
</dbReference>